<protein>
    <submittedName>
        <fullName evidence="3">Transposase</fullName>
    </submittedName>
</protein>
<proteinExistence type="predicted"/>
<accession>A0ABT1VY49</accession>
<reference evidence="3 4" key="1">
    <citation type="submission" date="2022-06" db="EMBL/GenBank/DDBJ databases">
        <title>Rhizosaccharibacter gen. nov. sp. nov. KSS12, endophytic bacteria isolated from sugarcane.</title>
        <authorList>
            <person name="Pitiwittayakul N."/>
        </authorList>
    </citation>
    <scope>NUCLEOTIDE SEQUENCE [LARGE SCALE GENOMIC DNA]</scope>
    <source>
        <strain evidence="3 4">KSS12</strain>
    </source>
</reference>
<evidence type="ECO:0000256" key="1">
    <source>
        <dbReference type="SAM" id="MobiDB-lite"/>
    </source>
</evidence>
<keyword evidence="4" id="KW-1185">Reference proteome</keyword>
<dbReference type="EMBL" id="JAMZEJ010000006">
    <property type="protein sequence ID" value="MCQ8241267.1"/>
    <property type="molecule type" value="Genomic_DNA"/>
</dbReference>
<dbReference type="Proteomes" id="UP001524547">
    <property type="component" value="Unassembled WGS sequence"/>
</dbReference>
<evidence type="ECO:0000259" key="2">
    <source>
        <dbReference type="Pfam" id="PF13007"/>
    </source>
</evidence>
<sequence>MVAHLKLLIAKLRHEQFGASSDRGRKLLDQLELQLEELEATAAEDEIALDADRADDPAAPGLIRRKPVRGPLPSHLPRGFRWFRGSLSPGCREPWTPVRHREPVLSLRHGGHVPVPSSLRTVGRSRWGS</sequence>
<name>A0ABT1VY49_9PROT</name>
<dbReference type="InterPro" id="IPR024463">
    <property type="entry name" value="Transposase_TnpC_homeodom"/>
</dbReference>
<feature type="region of interest" description="Disordered" evidence="1">
    <location>
        <begin position="46"/>
        <end position="70"/>
    </location>
</feature>
<feature type="domain" description="Transposase TnpC homeodomain" evidence="2">
    <location>
        <begin position="4"/>
        <end position="78"/>
    </location>
</feature>
<evidence type="ECO:0000313" key="4">
    <source>
        <dbReference type="Proteomes" id="UP001524547"/>
    </source>
</evidence>
<comment type="caution">
    <text evidence="3">The sequence shown here is derived from an EMBL/GenBank/DDBJ whole genome shotgun (WGS) entry which is preliminary data.</text>
</comment>
<evidence type="ECO:0000313" key="3">
    <source>
        <dbReference type="EMBL" id="MCQ8241267.1"/>
    </source>
</evidence>
<dbReference type="Pfam" id="PF13007">
    <property type="entry name" value="LZ_Tnp_IS66"/>
    <property type="match status" value="1"/>
</dbReference>
<gene>
    <name evidence="3" type="ORF">NFI88_10495</name>
</gene>
<organism evidence="3 4">
    <name type="scientific">Rhizosaccharibacter radicis</name>
    <dbReference type="NCBI Taxonomy" id="2782605"/>
    <lineage>
        <taxon>Bacteria</taxon>
        <taxon>Pseudomonadati</taxon>
        <taxon>Pseudomonadota</taxon>
        <taxon>Alphaproteobacteria</taxon>
        <taxon>Acetobacterales</taxon>
        <taxon>Acetobacteraceae</taxon>
        <taxon>Rhizosaccharibacter</taxon>
    </lineage>
</organism>
<dbReference type="RefSeq" id="WP_422920236.1">
    <property type="nucleotide sequence ID" value="NZ_JAMZEJ010000006.1"/>
</dbReference>